<evidence type="ECO:0000313" key="2">
    <source>
        <dbReference type="EMBL" id="ADU36051.1"/>
    </source>
</evidence>
<proteinExistence type="predicted"/>
<dbReference type="PRINTS" id="PR01484">
    <property type="entry name" value="PRTACTNFAMLY"/>
</dbReference>
<organism evidence="2 3">
    <name type="scientific">Variovorax paradoxus (strain EPS)</name>
    <dbReference type="NCBI Taxonomy" id="595537"/>
    <lineage>
        <taxon>Bacteria</taxon>
        <taxon>Pseudomonadati</taxon>
        <taxon>Pseudomonadota</taxon>
        <taxon>Betaproteobacteria</taxon>
        <taxon>Burkholderiales</taxon>
        <taxon>Comamonadaceae</taxon>
        <taxon>Variovorax</taxon>
    </lineage>
</organism>
<dbReference type="Proteomes" id="UP000008917">
    <property type="component" value="Chromosome"/>
</dbReference>
<dbReference type="Gene3D" id="2.40.128.130">
    <property type="entry name" value="Autotransporter beta-domain"/>
    <property type="match status" value="1"/>
</dbReference>
<dbReference type="eggNOG" id="COG3468">
    <property type="taxonomic scope" value="Bacteria"/>
</dbReference>
<dbReference type="GO" id="GO:0019867">
    <property type="term" value="C:outer membrane"/>
    <property type="evidence" value="ECO:0007669"/>
    <property type="project" value="InterPro"/>
</dbReference>
<dbReference type="NCBIfam" id="TIGR01414">
    <property type="entry name" value="autotrans_barl"/>
    <property type="match status" value="1"/>
</dbReference>
<protein>
    <submittedName>
        <fullName evidence="2">Outer membrane autotransporter barrel domain protein</fullName>
    </submittedName>
</protein>
<sequence>MGCPADALAATTYEGTLTGVQANDRAGGTGNYSPAYVITPSQGTLHYAFGADDSIDVRGGSGDVYGVLLTAASGSSPVVLDSASGKLNISSANSAPGSASPSVLALSRGISVDGGSLVVNGNASVYAQADSKESIAIGVNVSRGTAIFNGDTLIRTSTPGYSRGLWVYQGQVTFNGDTTIVVSGKRSDNNGVYNSGGGVSSITFNGNLNISSTGQYPSDNVHGIYNDNVNSRLHVTGNLKLTAAANGSTVFGIRNQGVLNIDGDASFTATGSRSALGIANTHRTARMTFGGNVDIAVTSTTGYAPFGNPTGIENRYPGTSSINFGKAVTVKVSAAAEAYAVNNASTLNFNSATDNVALQVASSCSGCNVYGIRNYGGTLKAAGGLSIATSPSGTGKGYAIWNVAADVRDATVTVNAAGGQPVKLQGDLVTGSVTNAGGTKYTGALNVNLDTPDSYLRGSVGGFVDPNTSDTTVFTAGSPNLSFSKGASWIPTGTGTVAADLGSGTLALASGGAIDMAASWGNFSPASTPAHSLRVLDIQSSTNAATVNLGDGATFRILSDVRNGVADSIRFGSGVRGFNATGTQVVNVVYDPALNDTSWVNAATTKTGTVIPASKPIVVIDATAAGGGTARLQAVQGATSSWTYENDLVRFTYAPNVALSADGSQVVLNGLTIAGSGTAAATGTDGAAGIVSGSSGLIASAVGAAGAAASITPSESVKTAAEAGDSLRNLWALRANGIARRTEALRRDTAPEATGIWAEVDGGGFDARTGYARSYSQSYGALSAGVDRRLGDLGGWKSHAGGSVSYINSSAGYERGNGKASAIELAGYGMWVNGLGTYVQIGARTASLENKYASTDSLSRRVTGTYKTQGYEVSAEAGHRFPLPQDAFVEPQVALTASRLAADAHTASNGVAISQEGLDAGSVRVGMLLGKSVRFLELSGDVYLRLSAINYFGDNLAITAAKGGGSLPVETESRNGTGGEVGLGGRFAFLPRRGFVYFEASSLAARGIRRTWTLRSGLRYEWS</sequence>
<evidence type="ECO:0000259" key="1">
    <source>
        <dbReference type="PROSITE" id="PS51208"/>
    </source>
</evidence>
<feature type="domain" description="Autotransporter" evidence="1">
    <location>
        <begin position="749"/>
        <end position="1022"/>
    </location>
</feature>
<dbReference type="SMART" id="SM00869">
    <property type="entry name" value="Autotransporter"/>
    <property type="match status" value="1"/>
</dbReference>
<reference evidence="2 3" key="2">
    <citation type="journal article" date="2013" name="Genome Announc.">
        <title>Genome of the Root-Associated Plant Growth-Promoting Bacterium Variovorax paradoxus Strain EPS.</title>
        <authorList>
            <person name="Han J.I."/>
            <person name="Spain J.C."/>
            <person name="Leadbetter J.R."/>
            <person name="Ovchinnikova G."/>
            <person name="Goodwin L.A."/>
            <person name="Han C.S."/>
            <person name="Woyke T."/>
            <person name="Davenport K.W."/>
            <person name="Orwin P.M."/>
        </authorList>
    </citation>
    <scope>NUCLEOTIDE SEQUENCE [LARGE SCALE GENOMIC DNA]</scope>
    <source>
        <strain evidence="2 3">EPS</strain>
    </source>
</reference>
<reference evidence="3" key="1">
    <citation type="submission" date="2010-12" db="EMBL/GenBank/DDBJ databases">
        <title>Complete sequence of Variovorax paradoxus EPS.</title>
        <authorList>
            <consortium name="US DOE Joint Genome Institute"/>
            <person name="Lucas S."/>
            <person name="Copeland A."/>
            <person name="Lapidus A."/>
            <person name="Cheng J.-F."/>
            <person name="Goodwin L."/>
            <person name="Pitluck S."/>
            <person name="Teshima H."/>
            <person name="Detter J.C."/>
            <person name="Han C."/>
            <person name="Tapia R."/>
            <person name="Land M."/>
            <person name="Hauser L."/>
            <person name="Kyrpides N."/>
            <person name="Ivanova N."/>
            <person name="Ovchinnikova G."/>
            <person name="Orwin P."/>
            <person name="Han J.-I.G."/>
            <person name="Woyke T."/>
        </authorList>
    </citation>
    <scope>NUCLEOTIDE SEQUENCE [LARGE SCALE GENOMIC DNA]</scope>
    <source>
        <strain evidence="3">EPS</strain>
    </source>
</reference>
<dbReference type="PROSITE" id="PS51208">
    <property type="entry name" value="AUTOTRANSPORTER"/>
    <property type="match status" value="1"/>
</dbReference>
<dbReference type="InterPro" id="IPR003991">
    <property type="entry name" value="Pertactin_virulence_factor"/>
</dbReference>
<accession>E6V7N8</accession>
<dbReference type="AlphaFoldDB" id="E6V7N8"/>
<gene>
    <name evidence="2" type="ordered locus">Varpa_1841</name>
</gene>
<dbReference type="HOGENOM" id="CLU_295588_0_0_4"/>
<dbReference type="InterPro" id="IPR006315">
    <property type="entry name" value="OM_autotransptr_brl_dom"/>
</dbReference>
<dbReference type="SUPFAM" id="SSF103515">
    <property type="entry name" value="Autotransporter"/>
    <property type="match status" value="1"/>
</dbReference>
<dbReference type="STRING" id="595537.Varpa_1841"/>
<dbReference type="Pfam" id="PF03797">
    <property type="entry name" value="Autotransporter"/>
    <property type="match status" value="1"/>
</dbReference>
<dbReference type="KEGG" id="vpe:Varpa_1841"/>
<dbReference type="InterPro" id="IPR036709">
    <property type="entry name" value="Autotransporte_beta_dom_sf"/>
</dbReference>
<name>E6V7N8_VARPE</name>
<evidence type="ECO:0000313" key="3">
    <source>
        <dbReference type="Proteomes" id="UP000008917"/>
    </source>
</evidence>
<dbReference type="InterPro" id="IPR005546">
    <property type="entry name" value="Autotransporte_beta"/>
</dbReference>
<dbReference type="EMBL" id="CP002417">
    <property type="protein sequence ID" value="ADU36051.1"/>
    <property type="molecule type" value="Genomic_DNA"/>
</dbReference>